<dbReference type="Gene3D" id="2.130.10.10">
    <property type="entry name" value="YVTN repeat-like/Quinoprotein amine dehydrogenase"/>
    <property type="match status" value="2"/>
</dbReference>
<evidence type="ECO:0000313" key="3">
    <source>
        <dbReference type="EMBL" id="KIM79567.1"/>
    </source>
</evidence>
<organism evidence="3 4">
    <name type="scientific">Piloderma croceum (strain F 1598)</name>
    <dbReference type="NCBI Taxonomy" id="765440"/>
    <lineage>
        <taxon>Eukaryota</taxon>
        <taxon>Fungi</taxon>
        <taxon>Dikarya</taxon>
        <taxon>Basidiomycota</taxon>
        <taxon>Agaricomycotina</taxon>
        <taxon>Agaricomycetes</taxon>
        <taxon>Agaricomycetidae</taxon>
        <taxon>Atheliales</taxon>
        <taxon>Atheliaceae</taxon>
        <taxon>Piloderma</taxon>
    </lineage>
</organism>
<dbReference type="PANTHER" id="PTHR11200:SF240">
    <property type="entry name" value="INOSITOL POLYPHOSPHATE 5-PHOSPHATASE C9G1.10C-RELATED"/>
    <property type="match status" value="1"/>
</dbReference>
<feature type="region of interest" description="Disordered" evidence="1">
    <location>
        <begin position="30"/>
        <end position="387"/>
    </location>
</feature>
<feature type="compositionally biased region" description="Polar residues" evidence="1">
    <location>
        <begin position="117"/>
        <end position="132"/>
    </location>
</feature>
<dbReference type="FunCoup" id="A0A0C3BQH9">
    <property type="interactions" value="43"/>
</dbReference>
<protein>
    <recommendedName>
        <fullName evidence="2">Inositol polyphosphate-related phosphatase domain-containing protein</fullName>
    </recommendedName>
</protein>
<dbReference type="OrthoDB" id="2248459at2759"/>
<dbReference type="InParanoid" id="A0A0C3BQH9"/>
<feature type="region of interest" description="Disordered" evidence="1">
    <location>
        <begin position="399"/>
        <end position="462"/>
    </location>
</feature>
<dbReference type="InterPro" id="IPR015943">
    <property type="entry name" value="WD40/YVTN_repeat-like_dom_sf"/>
</dbReference>
<dbReference type="Pfam" id="PF22669">
    <property type="entry name" value="Exo_endo_phos2"/>
    <property type="match status" value="1"/>
</dbReference>
<dbReference type="SUPFAM" id="SSF56219">
    <property type="entry name" value="DNase I-like"/>
    <property type="match status" value="1"/>
</dbReference>
<reference evidence="3 4" key="1">
    <citation type="submission" date="2014-04" db="EMBL/GenBank/DDBJ databases">
        <authorList>
            <consortium name="DOE Joint Genome Institute"/>
            <person name="Kuo A."/>
            <person name="Tarkka M."/>
            <person name="Buscot F."/>
            <person name="Kohler A."/>
            <person name="Nagy L.G."/>
            <person name="Floudas D."/>
            <person name="Copeland A."/>
            <person name="Barry K.W."/>
            <person name="Cichocki N."/>
            <person name="Veneault-Fourrey C."/>
            <person name="LaButti K."/>
            <person name="Lindquist E.A."/>
            <person name="Lipzen A."/>
            <person name="Lundell T."/>
            <person name="Morin E."/>
            <person name="Murat C."/>
            <person name="Sun H."/>
            <person name="Tunlid A."/>
            <person name="Henrissat B."/>
            <person name="Grigoriev I.V."/>
            <person name="Hibbett D.S."/>
            <person name="Martin F."/>
            <person name="Nordberg H.P."/>
            <person name="Cantor M.N."/>
            <person name="Hua S.X."/>
        </authorList>
    </citation>
    <scope>NUCLEOTIDE SEQUENCE [LARGE SCALE GENOMIC DNA]</scope>
    <source>
        <strain evidence="3 4">F 1598</strain>
    </source>
</reference>
<feature type="compositionally biased region" description="Polar residues" evidence="1">
    <location>
        <begin position="209"/>
        <end position="227"/>
    </location>
</feature>
<dbReference type="SMART" id="SM00128">
    <property type="entry name" value="IPPc"/>
    <property type="match status" value="1"/>
</dbReference>
<feature type="compositionally biased region" description="Low complexity" evidence="1">
    <location>
        <begin position="345"/>
        <end position="355"/>
    </location>
</feature>
<dbReference type="InterPro" id="IPR036691">
    <property type="entry name" value="Endo/exonu/phosph_ase_sf"/>
</dbReference>
<sequence length="1200" mass="130902">MDSSRDSVIESTPPPAVSSLRSRFEQLAVDASSSRTQFGLLSVEPLSPRPRAISGTPETRPQHGHLRSASSSSDLNTGVKRPPPPPPPRVSIKPGIASASPSPSASPLLRPVPIPNSSPSHLSAAQTGSSPERSLLMRADGEMPSTPTLGGVASLRNRFTSSPVASPPRTQTPMHTPRQSINNGLPTYHPDYDLVDLHTPALPPRQAKSIDSSSALGNDLEQISSPTEIPPKSPHVQNHSPFSDGGDSDSSPTSSPSPPLPPRRHRPPPVPATTNNTANSIHQQQSSGSIISSSSSLMLASPESDDTSIDFNFPKANSVHPSRPSVVVPPPPPPRPKTNRGTTNSDSPSSASSLQIPPPLPIRRSTAALLEDSIHPPPPRLPVRPSTATPEVVVFSMPERRPSGFGRLPPPPTRTIALGEKLPPARRPPTPSSEEDSGDETDLRGGGIDQLPDSSRSSRRPPILDCFTYDESKIQVPAHSGLVAVSGFHVAVASHHHLKVFDLSVSDSPIWSLDTKSMHMKDSKITSMDFRPAARAGDRGFFLWIGTKEGHLFELDVRTGNVTASKHAAHGHCVSHIFRHGRSMITLDHSGKVLIFTADEQEDVQLASSQPRVFRIAEKQEFAKILGGLLWTSTRADMTGSAPTSKVPIVRVYDVFIPGSTGRSVQPTEHVGAVTSGSILPSQPQNVYLGHEGGFISIWSIVTNDGIPQCIEVMKVSASDVLSLEGVGERLWAGGRKGMISAYDVVPRPWLVTNAWNAHPGLPVLRLATDVYSIEKLGRLTVVSVGRDEQLRLWDGLLGSDWIDQELLKRESSFSTFRDLNLLIVSWNIDAAKPDALTHDAANINFLHDVLSSVDSPDIISFGFQEVIDLESRKMTAKTVLLGGKKKGNDDGKISEKVTSSYKRWHDSLVAAVRLAMPPNSPYTVIETENLVGLFSCMFIKNTERASLKDIAITTIKRGMGGRYGNKGGIVARFTIDDSSICMINCHLAAGQHHVRQRNADVAAMVEEKSVFPVVGALDEAVAYVGGGDGSMVMDHEIVFVNGDMNYRIDYRRDPIITAIQAGDFNILVTHDQLTKEMKFNRGFRFRSFSEGPLTFAPTYKYDRHSAEYDTSEKRRLPAWCDRILWRSREPNRVKQLHYQRWEANVSDHRPISAGFTMTVKSVRHELRAVAKAEVHGIWVEHQRQLLLAAKEYYVNQALI</sequence>
<reference evidence="4" key="2">
    <citation type="submission" date="2015-01" db="EMBL/GenBank/DDBJ databases">
        <title>Evolutionary Origins and Diversification of the Mycorrhizal Mutualists.</title>
        <authorList>
            <consortium name="DOE Joint Genome Institute"/>
            <consortium name="Mycorrhizal Genomics Consortium"/>
            <person name="Kohler A."/>
            <person name="Kuo A."/>
            <person name="Nagy L.G."/>
            <person name="Floudas D."/>
            <person name="Copeland A."/>
            <person name="Barry K.W."/>
            <person name="Cichocki N."/>
            <person name="Veneault-Fourrey C."/>
            <person name="LaButti K."/>
            <person name="Lindquist E.A."/>
            <person name="Lipzen A."/>
            <person name="Lundell T."/>
            <person name="Morin E."/>
            <person name="Murat C."/>
            <person name="Riley R."/>
            <person name="Ohm R."/>
            <person name="Sun H."/>
            <person name="Tunlid A."/>
            <person name="Henrissat B."/>
            <person name="Grigoriev I.V."/>
            <person name="Hibbett D.S."/>
            <person name="Martin F."/>
        </authorList>
    </citation>
    <scope>NUCLEOTIDE SEQUENCE [LARGE SCALE GENOMIC DNA]</scope>
    <source>
        <strain evidence="4">F 1598</strain>
    </source>
</reference>
<dbReference type="InterPro" id="IPR036322">
    <property type="entry name" value="WD40_repeat_dom_sf"/>
</dbReference>
<keyword evidence="4" id="KW-1185">Reference proteome</keyword>
<dbReference type="STRING" id="765440.A0A0C3BQH9"/>
<feature type="compositionally biased region" description="Polar residues" evidence="1">
    <location>
        <begin position="157"/>
        <end position="185"/>
    </location>
</feature>
<accession>A0A0C3BQH9</accession>
<dbReference type="GO" id="GO:0004439">
    <property type="term" value="F:phosphatidylinositol-4,5-bisphosphate 5-phosphatase activity"/>
    <property type="evidence" value="ECO:0007669"/>
    <property type="project" value="TreeGrafter"/>
</dbReference>
<evidence type="ECO:0000259" key="2">
    <source>
        <dbReference type="SMART" id="SM00128"/>
    </source>
</evidence>
<feature type="compositionally biased region" description="Pro residues" evidence="1">
    <location>
        <begin position="327"/>
        <end position="336"/>
    </location>
</feature>
<dbReference type="GO" id="GO:0046856">
    <property type="term" value="P:phosphatidylinositol dephosphorylation"/>
    <property type="evidence" value="ECO:0007669"/>
    <property type="project" value="InterPro"/>
</dbReference>
<dbReference type="AlphaFoldDB" id="A0A0C3BQH9"/>
<feature type="compositionally biased region" description="Low complexity" evidence="1">
    <location>
        <begin position="240"/>
        <end position="254"/>
    </location>
</feature>
<dbReference type="SUPFAM" id="SSF50978">
    <property type="entry name" value="WD40 repeat-like"/>
    <property type="match status" value="1"/>
</dbReference>
<dbReference type="Proteomes" id="UP000054166">
    <property type="component" value="Unassembled WGS sequence"/>
</dbReference>
<gene>
    <name evidence="3" type="ORF">PILCRDRAFT_823486</name>
</gene>
<dbReference type="HOGENOM" id="CLU_002027_0_0_1"/>
<dbReference type="Gene3D" id="3.60.10.10">
    <property type="entry name" value="Endonuclease/exonuclease/phosphatase"/>
    <property type="match status" value="1"/>
</dbReference>
<feature type="domain" description="Inositol polyphosphate-related phosphatase" evidence="2">
    <location>
        <begin position="818"/>
        <end position="1164"/>
    </location>
</feature>
<evidence type="ECO:0000256" key="1">
    <source>
        <dbReference type="SAM" id="MobiDB-lite"/>
    </source>
</evidence>
<dbReference type="PANTHER" id="PTHR11200">
    <property type="entry name" value="INOSITOL 5-PHOSPHATASE"/>
    <property type="match status" value="1"/>
</dbReference>
<feature type="compositionally biased region" description="Low complexity" evidence="1">
    <location>
        <begin position="97"/>
        <end position="107"/>
    </location>
</feature>
<dbReference type="InterPro" id="IPR046985">
    <property type="entry name" value="IP5"/>
</dbReference>
<feature type="compositionally biased region" description="Low complexity" evidence="1">
    <location>
        <begin position="272"/>
        <end position="296"/>
    </location>
</feature>
<dbReference type="InterPro" id="IPR000300">
    <property type="entry name" value="IPPc"/>
</dbReference>
<evidence type="ECO:0000313" key="4">
    <source>
        <dbReference type="Proteomes" id="UP000054166"/>
    </source>
</evidence>
<dbReference type="EMBL" id="KN833009">
    <property type="protein sequence ID" value="KIM79567.1"/>
    <property type="molecule type" value="Genomic_DNA"/>
</dbReference>
<name>A0A0C3BQH9_PILCF</name>
<proteinExistence type="predicted"/>